<organism evidence="1 2">
    <name type="scientific">Candidatus Dojkabacteria bacterium HGW-Dojkabacteria-1</name>
    <dbReference type="NCBI Taxonomy" id="2013761"/>
    <lineage>
        <taxon>Bacteria</taxon>
        <taxon>Candidatus Dojkabacteria</taxon>
    </lineage>
</organism>
<dbReference type="EMBL" id="PHAO01000001">
    <property type="protein sequence ID" value="PKN02797.1"/>
    <property type="molecule type" value="Genomic_DNA"/>
</dbReference>
<dbReference type="GO" id="GO:0003951">
    <property type="term" value="F:NAD+ kinase activity"/>
    <property type="evidence" value="ECO:0007669"/>
    <property type="project" value="InterPro"/>
</dbReference>
<accession>A0A2N2F3Q9</accession>
<dbReference type="Gene3D" id="3.40.50.10330">
    <property type="entry name" value="Probable inorganic polyphosphate/atp-NAD kinase, domain 1"/>
    <property type="match status" value="1"/>
</dbReference>
<evidence type="ECO:0000313" key="2">
    <source>
        <dbReference type="Proteomes" id="UP000233417"/>
    </source>
</evidence>
<sequence>MRIRYLQNKDKRVKDFNTLIESKFPTLLDEKNPQIYLVAGGDGAMLGAIHDTIDSQIPYIGKALGTFNFLMNKIDDDEKFINDLLNDRVKIDIFKTHAIRAFLDGKKLGEAVNDVILGDKLTGYHTFSLSTSTGDFQEFEVKGSGICVSTTIGSTAFNYNNNGRILPLDSCLLSITGVVCNRFLNDIVPFEEVRIKSNGARIYLTNVESEILDEGLELVLKKGSEISIAFLDKNEFLRRRIEIAHRYRK</sequence>
<dbReference type="GO" id="GO:0019674">
    <property type="term" value="P:NAD+ metabolic process"/>
    <property type="evidence" value="ECO:0007669"/>
    <property type="project" value="InterPro"/>
</dbReference>
<evidence type="ECO:0008006" key="3">
    <source>
        <dbReference type="Google" id="ProtNLM"/>
    </source>
</evidence>
<name>A0A2N2F3Q9_9BACT</name>
<dbReference type="InterPro" id="IPR016064">
    <property type="entry name" value="NAD/diacylglycerol_kinase_sf"/>
</dbReference>
<proteinExistence type="predicted"/>
<gene>
    <name evidence="1" type="ORF">CVU76_02090</name>
</gene>
<dbReference type="Proteomes" id="UP000233417">
    <property type="component" value="Unassembled WGS sequence"/>
</dbReference>
<dbReference type="InterPro" id="IPR017438">
    <property type="entry name" value="ATP-NAD_kinase_N"/>
</dbReference>
<evidence type="ECO:0000313" key="1">
    <source>
        <dbReference type="EMBL" id="PKN02797.1"/>
    </source>
</evidence>
<dbReference type="SUPFAM" id="SSF111331">
    <property type="entry name" value="NAD kinase/diacylglycerol kinase-like"/>
    <property type="match status" value="1"/>
</dbReference>
<dbReference type="AlphaFoldDB" id="A0A2N2F3Q9"/>
<dbReference type="Gene3D" id="2.60.200.30">
    <property type="entry name" value="Probable inorganic polyphosphate/atp-NAD kinase, domain 2"/>
    <property type="match status" value="1"/>
</dbReference>
<reference evidence="1 2" key="1">
    <citation type="journal article" date="2017" name="ISME J.">
        <title>Potential for microbial H2 and metal transformations associated with novel bacteria and archaea in deep terrestrial subsurface sediments.</title>
        <authorList>
            <person name="Hernsdorf A.W."/>
            <person name="Amano Y."/>
            <person name="Miyakawa K."/>
            <person name="Ise K."/>
            <person name="Suzuki Y."/>
            <person name="Anantharaman K."/>
            <person name="Probst A."/>
            <person name="Burstein D."/>
            <person name="Thomas B.C."/>
            <person name="Banfield J.F."/>
        </authorList>
    </citation>
    <scope>NUCLEOTIDE SEQUENCE [LARGE SCALE GENOMIC DNA]</scope>
    <source>
        <strain evidence="1">HGW-Dojkabacteria-1</strain>
    </source>
</reference>
<comment type="caution">
    <text evidence="1">The sequence shown here is derived from an EMBL/GenBank/DDBJ whole genome shotgun (WGS) entry which is preliminary data.</text>
</comment>
<protein>
    <recommendedName>
        <fullName evidence="3">NAD(+) kinase</fullName>
    </recommendedName>
</protein>
<dbReference type="InterPro" id="IPR017437">
    <property type="entry name" value="ATP-NAD_kinase_PpnK-typ_C"/>
</dbReference>